<feature type="chain" id="PRO_5003520699" description="DUF3757 domain-containing protein" evidence="1">
    <location>
        <begin position="26"/>
        <end position="132"/>
    </location>
</feature>
<accession>G9EJC9</accession>
<reference evidence="2 3" key="1">
    <citation type="journal article" date="2011" name="BMC Genomics">
        <title>Insight into cross-talk between intra-amoebal pathogens.</title>
        <authorList>
            <person name="Gimenez G."/>
            <person name="Bertelli C."/>
            <person name="Moliner C."/>
            <person name="Robert C."/>
            <person name="Raoult D."/>
            <person name="Fournier P.E."/>
            <person name="Greub G."/>
        </authorList>
    </citation>
    <scope>NUCLEOTIDE SEQUENCE [LARGE SCALE GENOMIC DNA]</scope>
    <source>
        <strain evidence="2 3">LLAP12</strain>
    </source>
</reference>
<evidence type="ECO:0000313" key="3">
    <source>
        <dbReference type="Proteomes" id="UP000002770"/>
    </source>
</evidence>
<evidence type="ECO:0000256" key="1">
    <source>
        <dbReference type="SAM" id="SignalP"/>
    </source>
</evidence>
<keyword evidence="1" id="KW-0732">Signal</keyword>
<dbReference type="HOGENOM" id="CLU_1989855_0_0_6"/>
<dbReference type="Proteomes" id="UP000002770">
    <property type="component" value="Unassembled WGS sequence"/>
</dbReference>
<evidence type="ECO:0008006" key="4">
    <source>
        <dbReference type="Google" id="ProtNLM"/>
    </source>
</evidence>
<evidence type="ECO:0000313" key="2">
    <source>
        <dbReference type="EMBL" id="EHL32695.1"/>
    </source>
</evidence>
<dbReference type="InterPro" id="IPR022231">
    <property type="entry name" value="DUF3757"/>
</dbReference>
<gene>
    <name evidence="2" type="ORF">LDG_5289</name>
</gene>
<protein>
    <recommendedName>
        <fullName evidence="4">DUF3757 domain-containing protein</fullName>
    </recommendedName>
</protein>
<dbReference type="Pfam" id="PF12582">
    <property type="entry name" value="DUF3757"/>
    <property type="match status" value="1"/>
</dbReference>
<dbReference type="AlphaFoldDB" id="G9EJC9"/>
<feature type="signal peptide" evidence="1">
    <location>
        <begin position="1"/>
        <end position="25"/>
    </location>
</feature>
<dbReference type="InParanoid" id="G9EJC9"/>
<name>G9EJC9_9GAMM</name>
<organism evidence="2 3">
    <name type="scientific">Legionella drancourtii LLAP12</name>
    <dbReference type="NCBI Taxonomy" id="658187"/>
    <lineage>
        <taxon>Bacteria</taxon>
        <taxon>Pseudomonadati</taxon>
        <taxon>Pseudomonadota</taxon>
        <taxon>Gammaproteobacteria</taxon>
        <taxon>Legionellales</taxon>
        <taxon>Legionellaceae</taxon>
        <taxon>Legionella</taxon>
    </lineage>
</organism>
<proteinExistence type="predicted"/>
<dbReference type="eggNOG" id="ENOG5031E7W">
    <property type="taxonomic scope" value="Bacteria"/>
</dbReference>
<sequence>MYFMNKCPIFIFGFVFALGSLGGYATNCPDPQTTSLKWGEVPAPWVVNPYSQRPQGDENTLFIRANILVAGYGRGVTCTYRNSGGEYSIWWSVLTKIPSRMDYNWIDSLGGFVCTQGLEACQFSVAAVNPAH</sequence>
<keyword evidence="3" id="KW-1185">Reference proteome</keyword>
<dbReference type="EMBL" id="JH413796">
    <property type="protein sequence ID" value="EHL32695.1"/>
    <property type="molecule type" value="Genomic_DNA"/>
</dbReference>